<keyword evidence="3" id="KW-1185">Reference proteome</keyword>
<accession>A0A7I8WDN7</accession>
<reference evidence="2 3" key="1">
    <citation type="submission" date="2020-08" db="EMBL/GenBank/DDBJ databases">
        <authorList>
            <person name="Hejnol A."/>
        </authorList>
    </citation>
    <scope>NUCLEOTIDE SEQUENCE [LARGE SCALE GENOMIC DNA]</scope>
</reference>
<evidence type="ECO:0000256" key="1">
    <source>
        <dbReference type="SAM" id="SignalP"/>
    </source>
</evidence>
<organism evidence="2 3">
    <name type="scientific">Dimorphilus gyrociliatus</name>
    <dbReference type="NCBI Taxonomy" id="2664684"/>
    <lineage>
        <taxon>Eukaryota</taxon>
        <taxon>Metazoa</taxon>
        <taxon>Spiralia</taxon>
        <taxon>Lophotrochozoa</taxon>
        <taxon>Annelida</taxon>
        <taxon>Polychaeta</taxon>
        <taxon>Polychaeta incertae sedis</taxon>
        <taxon>Dinophilidae</taxon>
        <taxon>Dimorphilus</taxon>
    </lineage>
</organism>
<dbReference type="EMBL" id="CAJFCJ010000040">
    <property type="protein sequence ID" value="CAD5126308.1"/>
    <property type="molecule type" value="Genomic_DNA"/>
</dbReference>
<gene>
    <name evidence="2" type="ORF">DGYR_LOCUS13556</name>
</gene>
<proteinExistence type="predicted"/>
<feature type="chain" id="PRO_5029740425" evidence="1">
    <location>
        <begin position="24"/>
        <end position="427"/>
    </location>
</feature>
<dbReference type="AlphaFoldDB" id="A0A7I8WDN7"/>
<evidence type="ECO:0000313" key="2">
    <source>
        <dbReference type="EMBL" id="CAD5126308.1"/>
    </source>
</evidence>
<name>A0A7I8WDN7_9ANNE</name>
<evidence type="ECO:0000313" key="3">
    <source>
        <dbReference type="Proteomes" id="UP000549394"/>
    </source>
</evidence>
<dbReference type="Proteomes" id="UP000549394">
    <property type="component" value="Unassembled WGS sequence"/>
</dbReference>
<sequence>MKAFTIHNFALLFLSFGLITVHSDSFSLKVESPAQILEDSSSYNLYFQQITGTPTCSYTLTKPDGTILLQSSKSVNSALVYENFQGSLFSGTTENYVLTYTYSCTSGGTTLEFEVRGYVYSREQYGSGNLPMGYGIEIEMSTEQTSPIRVRIQGGSGGGSCSITRPDTSIATVDNVGPLSIGQDSLDITVTKTGSQESFFIAASCISNGKTFQNEIPVYFSPNAPSPWASATGDPHFAQNVVDKSTIRIKIFGQLKDDYYMHKIVIQSPSANITVSLKDIHLGQKDTIQWNENSKQMTLQTNQLKCEIVNGKKIIFTELKSLNAIAVEKSKHFLGEMHLDVGFRLMPEDYNEMSGLIGDIGQKKFKFFTAVQIGEDSLNNEMVSIQVDNKFLRGSVVQRNKKSCWLLDVNDILKPLKTTDYLFKRID</sequence>
<feature type="signal peptide" evidence="1">
    <location>
        <begin position="1"/>
        <end position="23"/>
    </location>
</feature>
<keyword evidence="1" id="KW-0732">Signal</keyword>
<protein>
    <submittedName>
        <fullName evidence="2">DgyrCDS14461</fullName>
    </submittedName>
</protein>
<comment type="caution">
    <text evidence="2">The sequence shown here is derived from an EMBL/GenBank/DDBJ whole genome shotgun (WGS) entry which is preliminary data.</text>
</comment>